<dbReference type="HOGENOM" id="CLU_1532498_0_0_1"/>
<dbReference type="STRING" id="1858805.M5GDS6"/>
<accession>M5GDS6</accession>
<organism evidence="2 3">
    <name type="scientific">Dacryopinax primogenitus (strain DJM 731)</name>
    <name type="common">Brown rot fungus</name>
    <dbReference type="NCBI Taxonomy" id="1858805"/>
    <lineage>
        <taxon>Eukaryota</taxon>
        <taxon>Fungi</taxon>
        <taxon>Dikarya</taxon>
        <taxon>Basidiomycota</taxon>
        <taxon>Agaricomycotina</taxon>
        <taxon>Dacrymycetes</taxon>
        <taxon>Dacrymycetales</taxon>
        <taxon>Dacrymycetaceae</taxon>
        <taxon>Dacryopinax</taxon>
    </lineage>
</organism>
<dbReference type="OrthoDB" id="3364132at2759"/>
<keyword evidence="3" id="KW-1185">Reference proteome</keyword>
<dbReference type="OMA" id="EFIDKEP"/>
<proteinExistence type="predicted"/>
<reference evidence="2 3" key="1">
    <citation type="journal article" date="2012" name="Science">
        <title>The Paleozoic origin of enzymatic lignin decomposition reconstructed from 31 fungal genomes.</title>
        <authorList>
            <person name="Floudas D."/>
            <person name="Binder M."/>
            <person name="Riley R."/>
            <person name="Barry K."/>
            <person name="Blanchette R.A."/>
            <person name="Henrissat B."/>
            <person name="Martinez A.T."/>
            <person name="Otillar R."/>
            <person name="Spatafora J.W."/>
            <person name="Yadav J.S."/>
            <person name="Aerts A."/>
            <person name="Benoit I."/>
            <person name="Boyd A."/>
            <person name="Carlson A."/>
            <person name="Copeland A."/>
            <person name="Coutinho P.M."/>
            <person name="de Vries R.P."/>
            <person name="Ferreira P."/>
            <person name="Findley K."/>
            <person name="Foster B."/>
            <person name="Gaskell J."/>
            <person name="Glotzer D."/>
            <person name="Gorecki P."/>
            <person name="Heitman J."/>
            <person name="Hesse C."/>
            <person name="Hori C."/>
            <person name="Igarashi K."/>
            <person name="Jurgens J.A."/>
            <person name="Kallen N."/>
            <person name="Kersten P."/>
            <person name="Kohler A."/>
            <person name="Kuees U."/>
            <person name="Kumar T.K.A."/>
            <person name="Kuo A."/>
            <person name="LaButti K."/>
            <person name="Larrondo L.F."/>
            <person name="Lindquist E."/>
            <person name="Ling A."/>
            <person name="Lombard V."/>
            <person name="Lucas S."/>
            <person name="Lundell T."/>
            <person name="Martin R."/>
            <person name="McLaughlin D.J."/>
            <person name="Morgenstern I."/>
            <person name="Morin E."/>
            <person name="Murat C."/>
            <person name="Nagy L.G."/>
            <person name="Nolan M."/>
            <person name="Ohm R.A."/>
            <person name="Patyshakuliyeva A."/>
            <person name="Rokas A."/>
            <person name="Ruiz-Duenas F.J."/>
            <person name="Sabat G."/>
            <person name="Salamov A."/>
            <person name="Samejima M."/>
            <person name="Schmutz J."/>
            <person name="Slot J.C."/>
            <person name="St John F."/>
            <person name="Stenlid J."/>
            <person name="Sun H."/>
            <person name="Sun S."/>
            <person name="Syed K."/>
            <person name="Tsang A."/>
            <person name="Wiebenga A."/>
            <person name="Young D."/>
            <person name="Pisabarro A."/>
            <person name="Eastwood D.C."/>
            <person name="Martin F."/>
            <person name="Cullen D."/>
            <person name="Grigoriev I.V."/>
            <person name="Hibbett D.S."/>
        </authorList>
    </citation>
    <scope>NUCLEOTIDE SEQUENCE [LARGE SCALE GENOMIC DNA]</scope>
    <source>
        <strain evidence="2 3">DJM-731 SS1</strain>
    </source>
</reference>
<evidence type="ECO:0000313" key="3">
    <source>
        <dbReference type="Proteomes" id="UP000030653"/>
    </source>
</evidence>
<dbReference type="EMBL" id="JH795857">
    <property type="protein sequence ID" value="EJU04787.1"/>
    <property type="molecule type" value="Genomic_DNA"/>
</dbReference>
<feature type="region of interest" description="Disordered" evidence="1">
    <location>
        <begin position="85"/>
        <end position="119"/>
    </location>
</feature>
<dbReference type="GeneID" id="63684824"/>
<feature type="compositionally biased region" description="Acidic residues" evidence="1">
    <location>
        <begin position="102"/>
        <end position="116"/>
    </location>
</feature>
<evidence type="ECO:0000256" key="1">
    <source>
        <dbReference type="SAM" id="MobiDB-lite"/>
    </source>
</evidence>
<dbReference type="PANTHER" id="PTHR36223">
    <property type="entry name" value="BETA-LACTAMASE-TYPE TRANSPEPTIDASE FOLD DOMAIN CONTAINING PROTEIN"/>
    <property type="match status" value="1"/>
</dbReference>
<sequence>MMTTDDESATIHDESALKSLNTIELVIQAGTFVYERLKKASGHRIQFGETVVKPPASLRKFKSNEEKPFKFVFQYRPKDMLQALGIMPRDPTPPTVVKPDDGETETDGDNESEEDPKVEAQIQDLQKQLDELRQRCKRKSGVKREGRDGRHKRIKVERIEVPRSLVPGEVIDLTM</sequence>
<dbReference type="Proteomes" id="UP000030653">
    <property type="component" value="Unassembled WGS sequence"/>
</dbReference>
<evidence type="ECO:0000313" key="2">
    <source>
        <dbReference type="EMBL" id="EJU04787.1"/>
    </source>
</evidence>
<protein>
    <submittedName>
        <fullName evidence="2">Uncharacterized protein</fullName>
    </submittedName>
</protein>
<gene>
    <name evidence="2" type="ORF">DACRYDRAFT_114111</name>
</gene>
<dbReference type="RefSeq" id="XP_040631681.1">
    <property type="nucleotide sequence ID" value="XM_040769762.1"/>
</dbReference>
<dbReference type="PANTHER" id="PTHR36223:SF1">
    <property type="entry name" value="TRANSCRIPTION ELONGATION FACTOR EAF N-TERMINAL DOMAIN-CONTAINING PROTEIN"/>
    <property type="match status" value="1"/>
</dbReference>
<name>M5GDS6_DACPD</name>
<dbReference type="AlphaFoldDB" id="M5GDS6"/>